<dbReference type="PANTHER" id="PTHR34047">
    <property type="entry name" value="NUCLEAR INTRON MATURASE 1, MITOCHONDRIAL-RELATED"/>
    <property type="match status" value="1"/>
</dbReference>
<accession>A0A8X6GJ50</accession>
<dbReference type="InterPro" id="IPR030931">
    <property type="entry name" value="Group_II_RT_mat"/>
</dbReference>
<dbReference type="NCBIfam" id="TIGR04416">
    <property type="entry name" value="group_II_RT_mat"/>
    <property type="match status" value="1"/>
</dbReference>
<dbReference type="GO" id="GO:0003677">
    <property type="term" value="F:DNA binding"/>
    <property type="evidence" value="ECO:0007669"/>
    <property type="project" value="InterPro"/>
</dbReference>
<dbReference type="Pfam" id="PF13655">
    <property type="entry name" value="RVT_N"/>
    <property type="match status" value="1"/>
</dbReference>
<dbReference type="Gene3D" id="3.90.1750.20">
    <property type="entry name" value="Putative Large Serine Recombinase, Chain B, Domain 2"/>
    <property type="match status" value="1"/>
</dbReference>
<feature type="domain" description="Resolvase/invertase-type recombinase catalytic" evidence="2">
    <location>
        <begin position="540"/>
        <end position="684"/>
    </location>
</feature>
<reference evidence="4" key="1">
    <citation type="submission" date="2020-07" db="EMBL/GenBank/DDBJ databases">
        <title>Multicomponent nature underlies the extraordinary mechanical properties of spider dragline silk.</title>
        <authorList>
            <person name="Kono N."/>
            <person name="Nakamura H."/>
            <person name="Mori M."/>
            <person name="Yoshida Y."/>
            <person name="Ohtoshi R."/>
            <person name="Malay A.D."/>
            <person name="Moran D.A.P."/>
            <person name="Tomita M."/>
            <person name="Numata K."/>
            <person name="Arakawa K."/>
        </authorList>
    </citation>
    <scope>NUCLEOTIDE SEQUENCE</scope>
</reference>
<dbReference type="InterPro" id="IPR036162">
    <property type="entry name" value="Resolvase-like_N_sf"/>
</dbReference>
<keyword evidence="5" id="KW-1185">Reference proteome</keyword>
<dbReference type="SUPFAM" id="SSF53041">
    <property type="entry name" value="Resolvase-like"/>
    <property type="match status" value="1"/>
</dbReference>
<dbReference type="AlphaFoldDB" id="A0A8X6GJ50"/>
<dbReference type="InterPro" id="IPR000477">
    <property type="entry name" value="RT_dom"/>
</dbReference>
<organism evidence="4 5">
    <name type="scientific">Trichonephila clavata</name>
    <name type="common">Joro spider</name>
    <name type="synonym">Nephila clavata</name>
    <dbReference type="NCBI Taxonomy" id="2740835"/>
    <lineage>
        <taxon>Eukaryota</taxon>
        <taxon>Metazoa</taxon>
        <taxon>Ecdysozoa</taxon>
        <taxon>Arthropoda</taxon>
        <taxon>Chelicerata</taxon>
        <taxon>Arachnida</taxon>
        <taxon>Araneae</taxon>
        <taxon>Araneomorphae</taxon>
        <taxon>Entelegynae</taxon>
        <taxon>Araneoidea</taxon>
        <taxon>Nephilidae</taxon>
        <taxon>Trichonephila</taxon>
    </lineage>
</organism>
<feature type="domain" description="Recombinase" evidence="3">
    <location>
        <begin position="692"/>
        <end position="798"/>
    </location>
</feature>
<dbReference type="Pfam" id="PF07508">
    <property type="entry name" value="Recombinase"/>
    <property type="match status" value="1"/>
</dbReference>
<dbReference type="PROSITE" id="PS51737">
    <property type="entry name" value="RECOMBINASE_DNA_BIND"/>
    <property type="match status" value="1"/>
</dbReference>
<dbReference type="CDD" id="cd03768">
    <property type="entry name" value="SR_ResInv"/>
    <property type="match status" value="1"/>
</dbReference>
<sequence length="1028" mass="119083">MNQHNVRYEWNEIPWRKLEKSSFKLQKRIYRASKSNDIKKMHNLQRLLLKSTSVKLLAVRRVTQDNVGKRTAGIDGKSKLNKKERLQLASSLNIKERAKPSRRIWIPKPGKSEKRPLGIPTISDRAKQTLVKMAIEPEWEANFEPNIYGFRPGRSCQDAIGAIFSALNRKSAFTLDADISGCFDNINHHALLGKLNTTPTLKRIIKGWLRAGVMENGIYQSTKCGTIQGGTISPLLACIALNGLEQYIRKALTSDLSQHGKRKYGAMSKKRDQQSISVIFYADDFVILHENEEIILKAKSLVEEWLKTVGLELKSSKTKVTHTFKPFDGQKPGFDFLGFTIRQYPVRNKRGYKLIIKPSRNSVKQHTSVVKHKLREIRGAPQEAVIRDLNPIIRGWCQYYTSAVSSKIFSSMDKTMFIQLWKWAEFKHPKKGAGWIKKKYFKKYGNDNWRFMTSNGTLIIKHRDHAIKRHVKVIGSKSPYDGDWPYWENRLSKLPGKSSRVIKLLKLQQGKCNYCHLWFRSDDLAHVHHQDCNRRNNNIKNLSLLHKHCHDQLHGNNRVACEKYIKGREGWVALAKKYDDGGYSGKNLERPAIKELFEDVKGGEIDCVVVYTLDRLSRETKDSIEVTSFFRRHRVNFIAVTQIFDNNTPMGKFVQTVLSGAAQLEREMIVERVKNKIATSKEEGLWMGGTLPLGYDVKDKELIINEKEAKVVRHIFERYMELKSMAGLARELNSQGYRTKAKSDIFKKATVRRIITNPIYMGKIRHYEKQYKGKHEAIIEEKKWQKAQELIRNQPYRGKKYEEALLKGIIKCKSCNANMTLTYAKKENKRYRYYVCNNHLVGKSCASKSRNIVAGEVEKEVMKRAEHLYKNWQEKAEEWEELSFGKQKEVVKKLIKGVMVKEDGIEVHSESEKTFIAMNLKKKGNKCTVVEPEGKTNNALLKAVVRAHLWKRQLEEGKYRSVKELSVKIKISMRRIQQILRLNYLAPKIKEDIVNGRQPRGLKLADLREIPMLWSEQLEKFYGLNYTV</sequence>
<dbReference type="InterPro" id="IPR011109">
    <property type="entry name" value="DNA_bind_recombinase_dom"/>
</dbReference>
<dbReference type="CDD" id="cd00085">
    <property type="entry name" value="HNHc"/>
    <property type="match status" value="1"/>
</dbReference>
<dbReference type="Pfam" id="PF13408">
    <property type="entry name" value="Zn_ribbon_recom"/>
    <property type="match status" value="1"/>
</dbReference>
<dbReference type="PROSITE" id="PS50878">
    <property type="entry name" value="RT_POL"/>
    <property type="match status" value="1"/>
</dbReference>
<proteinExistence type="predicted"/>
<dbReference type="Pfam" id="PF08388">
    <property type="entry name" value="GIIM"/>
    <property type="match status" value="1"/>
</dbReference>
<dbReference type="SMART" id="SM00507">
    <property type="entry name" value="HNHc"/>
    <property type="match status" value="1"/>
</dbReference>
<dbReference type="Pfam" id="PF00078">
    <property type="entry name" value="RVT_1"/>
    <property type="match status" value="1"/>
</dbReference>
<dbReference type="InterPro" id="IPR025960">
    <property type="entry name" value="RVT_N"/>
</dbReference>
<dbReference type="InterPro" id="IPR006119">
    <property type="entry name" value="Resolv_N"/>
</dbReference>
<dbReference type="InterPro" id="IPR051083">
    <property type="entry name" value="GrpII_Intron_Splice-Mob/Def"/>
</dbReference>
<comment type="caution">
    <text evidence="4">The sequence shown here is derived from an EMBL/GenBank/DDBJ whole genome shotgun (WGS) entry which is preliminary data.</text>
</comment>
<dbReference type="InterPro" id="IPR003615">
    <property type="entry name" value="HNH_nuc"/>
</dbReference>
<dbReference type="SMART" id="SM00857">
    <property type="entry name" value="Resolvase"/>
    <property type="match status" value="1"/>
</dbReference>
<dbReference type="CDD" id="cd01651">
    <property type="entry name" value="RT_G2_intron"/>
    <property type="match status" value="1"/>
</dbReference>
<name>A0A8X6GJ50_TRICU</name>
<evidence type="ECO:0000259" key="2">
    <source>
        <dbReference type="PROSITE" id="PS51736"/>
    </source>
</evidence>
<evidence type="ECO:0000313" key="4">
    <source>
        <dbReference type="EMBL" id="GFR05387.1"/>
    </source>
</evidence>
<feature type="domain" description="Reverse transcriptase" evidence="1">
    <location>
        <begin position="87"/>
        <end position="341"/>
    </location>
</feature>
<dbReference type="GO" id="GO:0000150">
    <property type="term" value="F:DNA strand exchange activity"/>
    <property type="evidence" value="ECO:0007669"/>
    <property type="project" value="InterPro"/>
</dbReference>
<dbReference type="PANTHER" id="PTHR34047:SF10">
    <property type="entry name" value="GROUP II INTRON-ASSOCIATED OPEN READING FRAME"/>
    <property type="match status" value="1"/>
</dbReference>
<protein>
    <submittedName>
        <fullName evidence="4">Group II intron-encoded protein ltrA</fullName>
    </submittedName>
</protein>
<dbReference type="Proteomes" id="UP000887116">
    <property type="component" value="Unassembled WGS sequence"/>
</dbReference>
<dbReference type="InterPro" id="IPR038109">
    <property type="entry name" value="DNA_bind_recomb_sf"/>
</dbReference>
<dbReference type="InterPro" id="IPR025827">
    <property type="entry name" value="Zn_ribbon_recom_dom"/>
</dbReference>
<dbReference type="EMBL" id="BMAO01025851">
    <property type="protein sequence ID" value="GFR05387.1"/>
    <property type="molecule type" value="Genomic_DNA"/>
</dbReference>
<dbReference type="Gene3D" id="3.40.50.1390">
    <property type="entry name" value="Resolvase, N-terminal catalytic domain"/>
    <property type="match status" value="1"/>
</dbReference>
<dbReference type="SUPFAM" id="SSF109709">
    <property type="entry name" value="KorB DNA-binding domain-like"/>
    <property type="match status" value="1"/>
</dbReference>
<evidence type="ECO:0000259" key="1">
    <source>
        <dbReference type="PROSITE" id="PS50878"/>
    </source>
</evidence>
<dbReference type="SUPFAM" id="SSF56672">
    <property type="entry name" value="DNA/RNA polymerases"/>
    <property type="match status" value="1"/>
</dbReference>
<dbReference type="GO" id="GO:0071897">
    <property type="term" value="P:DNA biosynthetic process"/>
    <property type="evidence" value="ECO:0007669"/>
    <property type="project" value="UniProtKB-ARBA"/>
</dbReference>
<gene>
    <name evidence="4" type="primary">Wcon_00333</name>
    <name evidence="4" type="ORF">TNCT_404711</name>
</gene>
<dbReference type="PROSITE" id="PS51736">
    <property type="entry name" value="RECOMBINASES_3"/>
    <property type="match status" value="1"/>
</dbReference>
<evidence type="ECO:0000259" key="3">
    <source>
        <dbReference type="PROSITE" id="PS51737"/>
    </source>
</evidence>
<evidence type="ECO:0000313" key="5">
    <source>
        <dbReference type="Proteomes" id="UP000887116"/>
    </source>
</evidence>
<dbReference type="Pfam" id="PF00239">
    <property type="entry name" value="Resolvase"/>
    <property type="match status" value="1"/>
</dbReference>
<dbReference type="InterPro" id="IPR043502">
    <property type="entry name" value="DNA/RNA_pol_sf"/>
</dbReference>
<dbReference type="InterPro" id="IPR013597">
    <property type="entry name" value="Mat_intron_G2"/>
</dbReference>
<dbReference type="OrthoDB" id="5596427at2759"/>